<keyword evidence="4" id="KW-1185">Reference proteome</keyword>
<evidence type="ECO:0000313" key="4">
    <source>
        <dbReference type="Proteomes" id="UP000651977"/>
    </source>
</evidence>
<dbReference type="Gene3D" id="3.40.5.80">
    <property type="match status" value="1"/>
</dbReference>
<gene>
    <name evidence="3" type="ORF">GCM10007414_05770</name>
</gene>
<accession>A0ABQ1HZX1</accession>
<comment type="caution">
    <text evidence="3">The sequence shown here is derived from an EMBL/GenBank/DDBJ whole genome shotgun (WGS) entry which is preliminary data.</text>
</comment>
<organism evidence="3 4">
    <name type="scientific">Agarivorans gilvus</name>
    <dbReference type="NCBI Taxonomy" id="680279"/>
    <lineage>
        <taxon>Bacteria</taxon>
        <taxon>Pseudomonadati</taxon>
        <taxon>Pseudomonadota</taxon>
        <taxon>Gammaproteobacteria</taxon>
        <taxon>Alteromonadales</taxon>
        <taxon>Alteromonadaceae</taxon>
        <taxon>Agarivorans</taxon>
    </lineage>
</organism>
<evidence type="ECO:0000256" key="1">
    <source>
        <dbReference type="SAM" id="MobiDB-lite"/>
    </source>
</evidence>
<evidence type="ECO:0000313" key="3">
    <source>
        <dbReference type="EMBL" id="GGA95789.1"/>
    </source>
</evidence>
<reference evidence="4" key="1">
    <citation type="journal article" date="2019" name="Int. J. Syst. Evol. Microbiol.">
        <title>The Global Catalogue of Microorganisms (GCM) 10K type strain sequencing project: providing services to taxonomists for standard genome sequencing and annotation.</title>
        <authorList>
            <consortium name="The Broad Institute Genomics Platform"/>
            <consortium name="The Broad Institute Genome Sequencing Center for Infectious Disease"/>
            <person name="Wu L."/>
            <person name="Ma J."/>
        </authorList>
    </citation>
    <scope>NUCLEOTIDE SEQUENCE [LARGE SCALE GENOMIC DNA]</scope>
    <source>
        <strain evidence="4">CGMCC 1.10131</strain>
    </source>
</reference>
<dbReference type="RefSeq" id="WP_055732905.1">
    <property type="nucleotide sequence ID" value="NZ_BMDY01000003.1"/>
</dbReference>
<proteinExistence type="predicted"/>
<dbReference type="InterPro" id="IPR041227">
    <property type="entry name" value="FluMu_N"/>
</dbReference>
<feature type="domain" description="Mu-like prophage FluMu N-terminal" evidence="2">
    <location>
        <begin position="9"/>
        <end position="49"/>
    </location>
</feature>
<sequence length="146" mass="15887">MAKQTLNIKNHRHSGYYRAGIRFKRGENLLQLAELSQAQLATIKADPVLELLKSTEDTAETDPDSHSATQGAVDALSLDSPLATTSQEPISCLAEAFALLDPANLDHFTKGGKPQIDALEKLLGRKVAADERDAAWDTYQAEQELA</sequence>
<dbReference type="EMBL" id="BMDY01000003">
    <property type="protein sequence ID" value="GGA95789.1"/>
    <property type="molecule type" value="Genomic_DNA"/>
</dbReference>
<dbReference type="Pfam" id="PF17891">
    <property type="entry name" value="FluMu_N"/>
    <property type="match status" value="1"/>
</dbReference>
<dbReference type="SUPFAM" id="SSF160059">
    <property type="entry name" value="PriA/YqbF domain"/>
    <property type="match status" value="1"/>
</dbReference>
<feature type="region of interest" description="Disordered" evidence="1">
    <location>
        <begin position="54"/>
        <end position="73"/>
    </location>
</feature>
<protein>
    <recommendedName>
        <fullName evidence="2">Mu-like prophage FluMu N-terminal domain-containing protein</fullName>
    </recommendedName>
</protein>
<dbReference type="Proteomes" id="UP000651977">
    <property type="component" value="Unassembled WGS sequence"/>
</dbReference>
<name>A0ABQ1HZX1_9ALTE</name>
<evidence type="ECO:0000259" key="2">
    <source>
        <dbReference type="Pfam" id="PF17891"/>
    </source>
</evidence>